<sequence>MNFEDKSYAAICSEKTLQTNENGFFMSFVRLVLKSAGEQWVNNVFGKINSDEKRVRAIFESPQTKHPVESVLSNVQEVYRKKDAEVAKCKKLEGDILYLEKDFQKALICYSQSILRAPKTEYDQNKTLLLALWARANTLMKLEKYSLALSDLRMVLKEQVTDDLKGSAYCKMAVCYRALGEENKAKISFAVAEKLIKDEKEIRELEREGKAEFHCIKKESRIPEEKQFISKKVRVEERPTMGRYTVADDYIKTGEPIVTEQPYAACLLPEMFGTHCHHCFHRLEAAYGCADCSNVAFCSPGCRDTAVKTYHKFECKYLDLLIGSGMSILTHTALRMVTQNSLAECLGIYQNRSKEKVYSLCTNAEKRSGEDFLQRTLMAAFLLKCLERSGYFGENRKDKDGDLTEEELRVCELLLFHLQILQFNAHEIFETRRSKEHQFKGSKFIYIGVGIYPTASLLNHDCQPAVTRHFVGKSIVLKTSRPLAPNEMVAENYGPIFSRKPIQQRQRSLLSRYWFKCECLACTYNWPMINAGLESFTKCVRCPSDHCTYYFTLPLSKPEATCPKCEKNVSLTESLEKLKWCEKQYEFGFKTMEDKRVEAIEIIRKAIDVFYRISRPPHQGTSLAHEYLQLCEASFGNVWVVSSTEQKPTFQSRHQ</sequence>
<evidence type="ECO:0008006" key="6">
    <source>
        <dbReference type="Google" id="ProtNLM"/>
    </source>
</evidence>
<keyword evidence="1" id="KW-0489">Methyltransferase</keyword>
<dbReference type="InterPro" id="IPR052097">
    <property type="entry name" value="SET-MYND_domain_protein"/>
</dbReference>
<dbReference type="EMBL" id="CAKOFQ010006720">
    <property type="protein sequence ID" value="CAH1964938.1"/>
    <property type="molecule type" value="Genomic_DNA"/>
</dbReference>
<dbReference type="AlphaFoldDB" id="A0A9P0K0M4"/>
<proteinExistence type="predicted"/>
<dbReference type="GO" id="GO:0005634">
    <property type="term" value="C:nucleus"/>
    <property type="evidence" value="ECO:0007669"/>
    <property type="project" value="TreeGrafter"/>
</dbReference>
<organism evidence="4 5">
    <name type="scientific">Acanthoscelides obtectus</name>
    <name type="common">Bean weevil</name>
    <name type="synonym">Bruchus obtectus</name>
    <dbReference type="NCBI Taxonomy" id="200917"/>
    <lineage>
        <taxon>Eukaryota</taxon>
        <taxon>Metazoa</taxon>
        <taxon>Ecdysozoa</taxon>
        <taxon>Arthropoda</taxon>
        <taxon>Hexapoda</taxon>
        <taxon>Insecta</taxon>
        <taxon>Pterygota</taxon>
        <taxon>Neoptera</taxon>
        <taxon>Endopterygota</taxon>
        <taxon>Coleoptera</taxon>
        <taxon>Polyphaga</taxon>
        <taxon>Cucujiformia</taxon>
        <taxon>Chrysomeloidea</taxon>
        <taxon>Chrysomelidae</taxon>
        <taxon>Bruchinae</taxon>
        <taxon>Bruchini</taxon>
        <taxon>Acanthoscelides</taxon>
    </lineage>
</organism>
<dbReference type="SUPFAM" id="SSF82199">
    <property type="entry name" value="SET domain"/>
    <property type="match status" value="1"/>
</dbReference>
<dbReference type="InterPro" id="IPR019734">
    <property type="entry name" value="TPR_rpt"/>
</dbReference>
<dbReference type="InterPro" id="IPR046341">
    <property type="entry name" value="SET_dom_sf"/>
</dbReference>
<dbReference type="GO" id="GO:0042051">
    <property type="term" value="P:compound eye photoreceptor development"/>
    <property type="evidence" value="ECO:0007669"/>
    <property type="project" value="TreeGrafter"/>
</dbReference>
<dbReference type="GO" id="GO:0032259">
    <property type="term" value="P:methylation"/>
    <property type="evidence" value="ECO:0007669"/>
    <property type="project" value="UniProtKB-KW"/>
</dbReference>
<dbReference type="SUPFAM" id="SSF144232">
    <property type="entry name" value="HIT/MYND zinc finger-like"/>
    <property type="match status" value="1"/>
</dbReference>
<dbReference type="Gene3D" id="1.25.40.10">
    <property type="entry name" value="Tetratricopeptide repeat domain"/>
    <property type="match status" value="1"/>
</dbReference>
<accession>A0A9P0K0M4</accession>
<keyword evidence="2" id="KW-0808">Transferase</keyword>
<dbReference type="GO" id="GO:0005737">
    <property type="term" value="C:cytoplasm"/>
    <property type="evidence" value="ECO:0007669"/>
    <property type="project" value="TreeGrafter"/>
</dbReference>
<evidence type="ECO:0000256" key="2">
    <source>
        <dbReference type="ARBA" id="ARBA00022679"/>
    </source>
</evidence>
<dbReference type="PANTHER" id="PTHR46165">
    <property type="entry name" value="SET AND MYND DOMAIN-CONTAINING PROTEIN 4"/>
    <property type="match status" value="1"/>
</dbReference>
<protein>
    <recommendedName>
        <fullName evidence="6">SET and MYND domain-containing protein 4</fullName>
    </recommendedName>
</protein>
<dbReference type="Gene3D" id="1.10.220.160">
    <property type="match status" value="1"/>
</dbReference>
<keyword evidence="3" id="KW-0949">S-adenosyl-L-methionine</keyword>
<name>A0A9P0K0M4_ACAOB</name>
<dbReference type="SMART" id="SM00028">
    <property type="entry name" value="TPR"/>
    <property type="match status" value="3"/>
</dbReference>
<evidence type="ECO:0000313" key="5">
    <source>
        <dbReference type="Proteomes" id="UP001152888"/>
    </source>
</evidence>
<dbReference type="PANTHER" id="PTHR46165:SF5">
    <property type="entry name" value="RE32936P"/>
    <property type="match status" value="1"/>
</dbReference>
<dbReference type="Gene3D" id="6.10.140.2220">
    <property type="match status" value="1"/>
</dbReference>
<keyword evidence="5" id="KW-1185">Reference proteome</keyword>
<dbReference type="OrthoDB" id="1028014at2759"/>
<reference evidence="4" key="1">
    <citation type="submission" date="2022-03" db="EMBL/GenBank/DDBJ databases">
        <authorList>
            <person name="Sayadi A."/>
        </authorList>
    </citation>
    <scope>NUCLEOTIDE SEQUENCE</scope>
</reference>
<gene>
    <name evidence="4" type="ORF">ACAOBT_LOCUS6084</name>
</gene>
<dbReference type="InterPro" id="IPR044421">
    <property type="entry name" value="SMYD4_SET"/>
</dbReference>
<dbReference type="GO" id="GO:0042826">
    <property type="term" value="F:histone deacetylase binding"/>
    <property type="evidence" value="ECO:0007669"/>
    <property type="project" value="TreeGrafter"/>
</dbReference>
<comment type="caution">
    <text evidence="4">The sequence shown here is derived from an EMBL/GenBank/DDBJ whole genome shotgun (WGS) entry which is preliminary data.</text>
</comment>
<dbReference type="GO" id="GO:0008168">
    <property type="term" value="F:methyltransferase activity"/>
    <property type="evidence" value="ECO:0007669"/>
    <property type="project" value="UniProtKB-KW"/>
</dbReference>
<evidence type="ECO:0000313" key="4">
    <source>
        <dbReference type="EMBL" id="CAH1964938.1"/>
    </source>
</evidence>
<dbReference type="SUPFAM" id="SSF48452">
    <property type="entry name" value="TPR-like"/>
    <property type="match status" value="1"/>
</dbReference>
<dbReference type="InterPro" id="IPR011990">
    <property type="entry name" value="TPR-like_helical_dom_sf"/>
</dbReference>
<dbReference type="CDD" id="cd10536">
    <property type="entry name" value="SET_SMYD4"/>
    <property type="match status" value="1"/>
</dbReference>
<dbReference type="Gene3D" id="2.170.270.10">
    <property type="entry name" value="SET domain"/>
    <property type="match status" value="1"/>
</dbReference>
<evidence type="ECO:0000256" key="3">
    <source>
        <dbReference type="ARBA" id="ARBA00022691"/>
    </source>
</evidence>
<evidence type="ECO:0000256" key="1">
    <source>
        <dbReference type="ARBA" id="ARBA00022603"/>
    </source>
</evidence>
<dbReference type="Proteomes" id="UP001152888">
    <property type="component" value="Unassembled WGS sequence"/>
</dbReference>